<keyword evidence="1" id="KW-0472">Membrane</keyword>
<evidence type="ECO:0000313" key="2">
    <source>
        <dbReference type="EMBL" id="GIG84781.1"/>
    </source>
</evidence>
<evidence type="ECO:0000256" key="1">
    <source>
        <dbReference type="SAM" id="Phobius"/>
    </source>
</evidence>
<gene>
    <name evidence="2" type="ORF">Pka01_79080</name>
</gene>
<keyword evidence="1" id="KW-1133">Transmembrane helix</keyword>
<feature type="transmembrane region" description="Helical" evidence="1">
    <location>
        <begin position="97"/>
        <end position="118"/>
    </location>
</feature>
<dbReference type="Proteomes" id="UP000630097">
    <property type="component" value="Unassembled WGS sequence"/>
</dbReference>
<evidence type="ECO:0008006" key="4">
    <source>
        <dbReference type="Google" id="ProtNLM"/>
    </source>
</evidence>
<dbReference type="AlphaFoldDB" id="A0A8J3Q0V5"/>
<accession>A0A8J3Q0V5</accession>
<name>A0A8J3Q0V5_9ACTN</name>
<keyword evidence="3" id="KW-1185">Reference proteome</keyword>
<evidence type="ECO:0000313" key="3">
    <source>
        <dbReference type="Proteomes" id="UP000630097"/>
    </source>
</evidence>
<feature type="transmembrane region" description="Helical" evidence="1">
    <location>
        <begin position="9"/>
        <end position="30"/>
    </location>
</feature>
<feature type="transmembrane region" description="Helical" evidence="1">
    <location>
        <begin position="72"/>
        <end position="91"/>
    </location>
</feature>
<sequence length="121" mass="12237">MTGGSVARLIVEVALKALAGGLFVLGFAVLAEMMTPKRLAGVFSAGPSVALGSLLVTVALTGQADMRAAADGMRAGAAAFFVYCLVVPPLMKTWGVWRAALTGLAVWGATAAAAFLLLPQS</sequence>
<proteinExistence type="predicted"/>
<reference evidence="2 3" key="1">
    <citation type="submission" date="2021-01" db="EMBL/GenBank/DDBJ databases">
        <title>Whole genome shotgun sequence of Planotetraspora kaengkrachanensis NBRC 104272.</title>
        <authorList>
            <person name="Komaki H."/>
            <person name="Tamura T."/>
        </authorList>
    </citation>
    <scope>NUCLEOTIDE SEQUENCE [LARGE SCALE GENOMIC DNA]</scope>
    <source>
        <strain evidence="2 3">NBRC 104272</strain>
    </source>
</reference>
<keyword evidence="1" id="KW-0812">Transmembrane</keyword>
<organism evidence="2 3">
    <name type="scientific">Planotetraspora kaengkrachanensis</name>
    <dbReference type="NCBI Taxonomy" id="575193"/>
    <lineage>
        <taxon>Bacteria</taxon>
        <taxon>Bacillati</taxon>
        <taxon>Actinomycetota</taxon>
        <taxon>Actinomycetes</taxon>
        <taxon>Streptosporangiales</taxon>
        <taxon>Streptosporangiaceae</taxon>
        <taxon>Planotetraspora</taxon>
    </lineage>
</organism>
<feature type="transmembrane region" description="Helical" evidence="1">
    <location>
        <begin position="42"/>
        <end position="60"/>
    </location>
</feature>
<comment type="caution">
    <text evidence="2">The sequence shown here is derived from an EMBL/GenBank/DDBJ whole genome shotgun (WGS) entry which is preliminary data.</text>
</comment>
<protein>
    <recommendedName>
        <fullName evidence="4">DUF3147 family protein</fullName>
    </recommendedName>
</protein>
<dbReference type="EMBL" id="BONV01000059">
    <property type="protein sequence ID" value="GIG84781.1"/>
    <property type="molecule type" value="Genomic_DNA"/>
</dbReference>